<gene>
    <name evidence="3" type="ORF">BAZSYMB_SCAFFOLD00023_17</name>
</gene>
<dbReference type="AlphaFoldDB" id="A0A1H6KFH0"/>
<evidence type="ECO:0000259" key="2">
    <source>
        <dbReference type="Pfam" id="PF13116"/>
    </source>
</evidence>
<evidence type="ECO:0000313" key="4">
    <source>
        <dbReference type="Proteomes" id="UP000198559"/>
    </source>
</evidence>
<feature type="transmembrane region" description="Helical" evidence="1">
    <location>
        <begin position="12"/>
        <end position="41"/>
    </location>
</feature>
<dbReference type="PANTHER" id="PTHR38690">
    <property type="entry name" value="PROTEASE-RELATED"/>
    <property type="match status" value="1"/>
</dbReference>
<dbReference type="EMBL" id="CVUD02000101">
    <property type="protein sequence ID" value="SEH70562.1"/>
    <property type="molecule type" value="Genomic_DNA"/>
</dbReference>
<dbReference type="InterPro" id="IPR011836">
    <property type="entry name" value="YhdP"/>
</dbReference>
<organism evidence="3 4">
    <name type="scientific">Bathymodiolus azoricus thioautotrophic gill symbiont</name>
    <dbReference type="NCBI Taxonomy" id="235205"/>
    <lineage>
        <taxon>Bacteria</taxon>
        <taxon>Pseudomonadati</taxon>
        <taxon>Pseudomonadota</taxon>
        <taxon>Gammaproteobacteria</taxon>
        <taxon>sulfur-oxidizing symbionts</taxon>
    </lineage>
</organism>
<feature type="domain" description="YhdP central" evidence="2">
    <location>
        <begin position="507"/>
        <end position="835"/>
    </location>
</feature>
<name>A0A1H6KFH0_9GAMM</name>
<evidence type="ECO:0000313" key="3">
    <source>
        <dbReference type="EMBL" id="SEH70562.1"/>
    </source>
</evidence>
<feature type="domain" description="YhdP central" evidence="2">
    <location>
        <begin position="186"/>
        <end position="501"/>
    </location>
</feature>
<dbReference type="Proteomes" id="UP000198559">
    <property type="component" value="Unassembled WGS sequence"/>
</dbReference>
<proteinExistence type="predicted"/>
<protein>
    <recommendedName>
        <fullName evidence="2">YhdP central domain-containing protein</fullName>
    </recommendedName>
</protein>
<keyword evidence="1" id="KW-0472">Membrane</keyword>
<accession>A0A1H6KFH0</accession>
<dbReference type="PANTHER" id="PTHR38690:SF1">
    <property type="entry name" value="PROTEASE"/>
    <property type="match status" value="1"/>
</dbReference>
<keyword evidence="1" id="KW-1133">Transmembrane helix</keyword>
<dbReference type="InterPro" id="IPR025263">
    <property type="entry name" value="YhdP_central"/>
</dbReference>
<dbReference type="Pfam" id="PF13116">
    <property type="entry name" value="YhdP"/>
    <property type="match status" value="2"/>
</dbReference>
<reference evidence="4" key="1">
    <citation type="submission" date="2016-06" db="EMBL/GenBank/DDBJ databases">
        <authorList>
            <person name="Petersen J."/>
            <person name="Sayavedra L."/>
        </authorList>
    </citation>
    <scope>NUCLEOTIDE SEQUENCE [LARGE SCALE GENOMIC DNA]</scope>
    <source>
        <strain evidence="4">BazSymB</strain>
    </source>
</reference>
<dbReference type="STRING" id="235205.BAZSYMB_SCAFFOLD00023_17"/>
<evidence type="ECO:0000256" key="1">
    <source>
        <dbReference type="SAM" id="Phobius"/>
    </source>
</evidence>
<keyword evidence="1" id="KW-0812">Transmembrane</keyword>
<sequence length="838" mass="92953">MSKKLLSHSVKILKLSTWIGGILATLIVLIVTVVITFPVLIKEPFEAQLSELSDLDVKISKPYFDFKNGNISLKIDKLEAFAIEPAPNSSPLRGQKNLVVVADNLKWELYLYSLFNDIYNPDKISIGVLTLDLNAVQSNIEFDVEQVQYLAALPNSEIFDFLKALDINKMLIKEGDQKYEIAPLSITSNNKQLTLKITGQSLSLKASEPNTSKVDIIATILGTQSENALLNLPITISNEDLLITTNVKFTNQAGDNVVEFESFLEQMPANKLVNYLPSQLVGDDTYTWIKQGFLAGTLQDSKLKIKKNLSKLSDAQVQFSSQLKEVELEFSGDWEPLKKLNASFETDGKRMTVMVRDAELNNMTLNTLKVQIDDISQQDLDVKVTGKINTQSERLVDFLKRSPLDKSVYETLSSINLSGKVTDGNMRLVIPLDEREPILDIDLSLKNNLLSVLDGGVVVNNYDSKLAFYSNEITAIGVGNIRGMPFDIRINPKKTDNSDTTFSVVLTNQNNGLKAYIDKQLDQSWRGRIESKSVKGKVAVFPNEAGIPNVRLLELKVTSLDVIKGEWKITPKDFPSMHLNATNIRINENILPDFGAELVSKDGVLSINNLQFKGIGVSKKVLNFQGSWDGKNTQLSAKAKGKSLSEFLQRLKVKEKATGGEFDFDVSLACECAPWNMSYQNITGYLDMNVKKGVFTDQDPHIGRILSLLNIKSIAKRLSLNFSDVTNKGFTYEHIKTQVRLKNAVAKIEDFNLKALSGNIVLTGQSHIKDKQYDLIAKVTPAISNAVPIATYLAGGGLIGLGVWAIDKTLFGGDLINKAAVFKYKITGAWDKPIIKEQ</sequence>